<evidence type="ECO:0000313" key="2">
    <source>
        <dbReference type="Proteomes" id="UP000016933"/>
    </source>
</evidence>
<dbReference type="OMA" id="FAFCISR"/>
<dbReference type="EMBL" id="KB446536">
    <property type="protein sequence ID" value="EME47915.1"/>
    <property type="molecule type" value="Genomic_DNA"/>
</dbReference>
<dbReference type="OrthoDB" id="4147798at2759"/>
<reference evidence="2" key="1">
    <citation type="journal article" date="2012" name="PLoS Genet.">
        <title>The genomes of the fungal plant pathogens Cladosporium fulvum and Dothistroma septosporum reveal adaptation to different hosts and lifestyles but also signatures of common ancestry.</title>
        <authorList>
            <person name="de Wit P.J.G.M."/>
            <person name="van der Burgt A."/>
            <person name="Oekmen B."/>
            <person name="Stergiopoulos I."/>
            <person name="Abd-Elsalam K.A."/>
            <person name="Aerts A.L."/>
            <person name="Bahkali A.H."/>
            <person name="Beenen H.G."/>
            <person name="Chettri P."/>
            <person name="Cox M.P."/>
            <person name="Datema E."/>
            <person name="de Vries R.P."/>
            <person name="Dhillon B."/>
            <person name="Ganley A.R."/>
            <person name="Griffiths S.A."/>
            <person name="Guo Y."/>
            <person name="Hamelin R.C."/>
            <person name="Henrissat B."/>
            <person name="Kabir M.S."/>
            <person name="Jashni M.K."/>
            <person name="Kema G."/>
            <person name="Klaubauf S."/>
            <person name="Lapidus A."/>
            <person name="Levasseur A."/>
            <person name="Lindquist E."/>
            <person name="Mehrabi R."/>
            <person name="Ohm R.A."/>
            <person name="Owen T.J."/>
            <person name="Salamov A."/>
            <person name="Schwelm A."/>
            <person name="Schijlen E."/>
            <person name="Sun H."/>
            <person name="van den Burg H.A."/>
            <person name="van Ham R.C.H.J."/>
            <person name="Zhang S."/>
            <person name="Goodwin S.B."/>
            <person name="Grigoriev I.V."/>
            <person name="Collemare J."/>
            <person name="Bradshaw R.E."/>
        </authorList>
    </citation>
    <scope>NUCLEOTIDE SEQUENCE [LARGE SCALE GENOMIC DNA]</scope>
    <source>
        <strain evidence="2">NZE10 / CBS 128990</strain>
    </source>
</reference>
<name>N1PZU7_DOTSN</name>
<reference evidence="1 2" key="2">
    <citation type="journal article" date="2012" name="PLoS Pathog.">
        <title>Diverse lifestyles and strategies of plant pathogenesis encoded in the genomes of eighteen Dothideomycetes fungi.</title>
        <authorList>
            <person name="Ohm R.A."/>
            <person name="Feau N."/>
            <person name="Henrissat B."/>
            <person name="Schoch C.L."/>
            <person name="Horwitz B.A."/>
            <person name="Barry K.W."/>
            <person name="Condon B.J."/>
            <person name="Copeland A.C."/>
            <person name="Dhillon B."/>
            <person name="Glaser F."/>
            <person name="Hesse C.N."/>
            <person name="Kosti I."/>
            <person name="LaButti K."/>
            <person name="Lindquist E.A."/>
            <person name="Lucas S."/>
            <person name="Salamov A.A."/>
            <person name="Bradshaw R.E."/>
            <person name="Ciuffetti L."/>
            <person name="Hamelin R.C."/>
            <person name="Kema G.H.J."/>
            <person name="Lawrence C."/>
            <person name="Scott J.A."/>
            <person name="Spatafora J.W."/>
            <person name="Turgeon B.G."/>
            <person name="de Wit P.J.G.M."/>
            <person name="Zhong S."/>
            <person name="Goodwin S.B."/>
            <person name="Grigoriev I.V."/>
        </authorList>
    </citation>
    <scope>NUCLEOTIDE SEQUENCE [LARGE SCALE GENOMIC DNA]</scope>
    <source>
        <strain evidence="2">NZE10 / CBS 128990</strain>
    </source>
</reference>
<dbReference type="Proteomes" id="UP000016933">
    <property type="component" value="Unassembled WGS sequence"/>
</dbReference>
<accession>N1PZU7</accession>
<dbReference type="eggNOG" id="ENOG502T1RW">
    <property type="taxonomic scope" value="Eukaryota"/>
</dbReference>
<sequence>MFAFCISRNFATFCTAPHNMNMGQKQNRKRVRHRPMRGARTQDTNSFPAQRASLQSCSQTSLCAANTMRSRYGALPNLAASPWMNFASNTIHNKHFVAKPKLTRQESAASRDMRIFGGLEDDTDSAEALRVPMLDVMLGLFDGVDYDDSLC</sequence>
<dbReference type="AlphaFoldDB" id="N1PZU7"/>
<protein>
    <submittedName>
        <fullName evidence="1">Uncharacterized protein</fullName>
    </submittedName>
</protein>
<proteinExistence type="predicted"/>
<keyword evidence="2" id="KW-1185">Reference proteome</keyword>
<organism evidence="1 2">
    <name type="scientific">Dothistroma septosporum (strain NZE10 / CBS 128990)</name>
    <name type="common">Red band needle blight fungus</name>
    <name type="synonym">Mycosphaerella pini</name>
    <dbReference type="NCBI Taxonomy" id="675120"/>
    <lineage>
        <taxon>Eukaryota</taxon>
        <taxon>Fungi</taxon>
        <taxon>Dikarya</taxon>
        <taxon>Ascomycota</taxon>
        <taxon>Pezizomycotina</taxon>
        <taxon>Dothideomycetes</taxon>
        <taxon>Dothideomycetidae</taxon>
        <taxon>Mycosphaerellales</taxon>
        <taxon>Mycosphaerellaceae</taxon>
        <taxon>Dothistroma</taxon>
    </lineage>
</organism>
<evidence type="ECO:0000313" key="1">
    <source>
        <dbReference type="EMBL" id="EME47915.1"/>
    </source>
</evidence>
<dbReference type="HOGENOM" id="CLU_1731420_0_0_1"/>
<gene>
    <name evidence="1" type="ORF">DOTSEDRAFT_69744</name>
</gene>